<keyword evidence="3" id="KW-0812">Transmembrane</keyword>
<dbReference type="AlphaFoldDB" id="A0A829R4Z2"/>
<keyword evidence="8" id="KW-0325">Glycoprotein</keyword>
<proteinExistence type="predicted"/>
<evidence type="ECO:0000313" key="10">
    <source>
        <dbReference type="EMBL" id="EUJ27570.1"/>
    </source>
</evidence>
<dbReference type="Proteomes" id="UP000019251">
    <property type="component" value="Unassembled WGS sequence"/>
</dbReference>
<keyword evidence="4" id="KW-0732">Signal</keyword>
<keyword evidence="5" id="KW-0677">Repeat</keyword>
<evidence type="ECO:0000256" key="6">
    <source>
        <dbReference type="ARBA" id="ARBA00022989"/>
    </source>
</evidence>
<evidence type="ECO:0000259" key="9">
    <source>
        <dbReference type="Pfam" id="PF23598"/>
    </source>
</evidence>
<dbReference type="FunFam" id="3.80.10.10:FF:000453">
    <property type="entry name" value="Leucine-rich receptor-like protein kinase family protein"/>
    <property type="match status" value="1"/>
</dbReference>
<feature type="domain" description="Disease resistance R13L4/SHOC-2-like LRR" evidence="9">
    <location>
        <begin position="195"/>
        <end position="296"/>
    </location>
</feature>
<dbReference type="PANTHER" id="PTHR48056">
    <property type="entry name" value="LRR RECEPTOR-LIKE SERINE/THREONINE-PROTEIN KINASE-RELATED"/>
    <property type="match status" value="1"/>
</dbReference>
<dbReference type="Gene3D" id="3.80.10.10">
    <property type="entry name" value="Ribonuclease Inhibitor"/>
    <property type="match status" value="1"/>
</dbReference>
<evidence type="ECO:0000256" key="7">
    <source>
        <dbReference type="ARBA" id="ARBA00023136"/>
    </source>
</evidence>
<comment type="subcellular location">
    <subcellularLocation>
        <location evidence="1">Membrane</location>
        <topology evidence="1">Single-pass membrane protein</topology>
    </subcellularLocation>
</comment>
<accession>A0A829R4Z2</accession>
<organism evidence="10 11">
    <name type="scientific">Listeria grayi FSL F6-1183</name>
    <dbReference type="NCBI Taxonomy" id="1265827"/>
    <lineage>
        <taxon>Bacteria</taxon>
        <taxon>Bacillati</taxon>
        <taxon>Bacillota</taxon>
        <taxon>Bacilli</taxon>
        <taxon>Bacillales</taxon>
        <taxon>Listeriaceae</taxon>
        <taxon>Listeria</taxon>
    </lineage>
</organism>
<dbReference type="GO" id="GO:0006952">
    <property type="term" value="P:defense response"/>
    <property type="evidence" value="ECO:0007669"/>
    <property type="project" value="UniProtKB-ARBA"/>
</dbReference>
<dbReference type="EMBL" id="AODG01000011">
    <property type="protein sequence ID" value="EUJ27570.1"/>
    <property type="molecule type" value="Genomic_DNA"/>
</dbReference>
<dbReference type="GO" id="GO:0016020">
    <property type="term" value="C:membrane"/>
    <property type="evidence" value="ECO:0007669"/>
    <property type="project" value="UniProtKB-SubCell"/>
</dbReference>
<dbReference type="RefSeq" id="WP_052009178.1">
    <property type="nucleotide sequence ID" value="NZ_AODG01000011.1"/>
</dbReference>
<dbReference type="GO" id="GO:0051707">
    <property type="term" value="P:response to other organism"/>
    <property type="evidence" value="ECO:0007669"/>
    <property type="project" value="UniProtKB-ARBA"/>
</dbReference>
<sequence length="638" mass="71110">MRKIQEKTFIAVVTLHVLLMPVISLLPIQSRAVESVQSENQEADIRIMVDDGHGKPVSNQKFFVKDLTNGKVWEGQHTNKAGTAVMTDMLMAHKYDIQLGTTESADMPHTIIDTKGFKGDTFTVRLSLEDIVSLSDLGNQLWLQDLAEHYTGKKVGQDMTFADLANLTSLKNYTGFVVRDTTPIIPKEIKYFTGLTELNLSRMNLTGSIPTEIGDLQNLTYLHVAFNSLTGEIPASIGQLTNLRTLYLGANNYTGSIPASFEKLTKLVDMDISSSHLSGTIDQLAGLTNLTRLRLENNYFVGQIPEGLYHINFSDLDFRNNEFTLNQVGEKKLDNGKVPKYANTFVNDRTLSVGDTSISIKGNTVRPFKDFGLKTALNGTKSDLFADHTYQIYRKSDNVKVFDGTWDAELTFPQLKNEETYRIVLDGATDNPNNNAEITVHTAPDPILEVKNEFSNVTTGTKSYHVGDDIQNISTIRNSVANAAYDADISIHLTEGIEIDQNTLKLVHADGREEMIDPASYDSDTRTLHINTKQTETQNGEIQIIISGKIAASAKNKKITGDLIAAEKNTNQNYEDGSSIQVEDGKLQFEKVPETINFSTTKLPARETTVTREDPNWKMIVSDTREKKNKLVYYRKTA</sequence>
<keyword evidence="10" id="KW-0430">Lectin</keyword>
<reference evidence="10 11" key="1">
    <citation type="submission" date="2012-12" db="EMBL/GenBank/DDBJ databases">
        <title>Novel taxa of Listeriaceae from agricultural environments in the United States.</title>
        <authorList>
            <person name="den Bakker H.C."/>
            <person name="Allred A."/>
            <person name="Warchocki S."/>
            <person name="Wright E.M."/>
            <person name="Burrell A."/>
            <person name="Nightingale K.K."/>
            <person name="Kephart D."/>
            <person name="Wiedmann M."/>
        </authorList>
    </citation>
    <scope>NUCLEOTIDE SEQUENCE [LARGE SCALE GENOMIC DNA]</scope>
    <source>
        <strain evidence="10 11">FSL F6-1183</strain>
    </source>
</reference>
<comment type="caution">
    <text evidence="10">The sequence shown here is derived from an EMBL/GenBank/DDBJ whole genome shotgun (WGS) entry which is preliminary data.</text>
</comment>
<evidence type="ECO:0000256" key="8">
    <source>
        <dbReference type="ARBA" id="ARBA00023180"/>
    </source>
</evidence>
<keyword evidence="6" id="KW-1133">Transmembrane helix</keyword>
<dbReference type="Pfam" id="PF23598">
    <property type="entry name" value="LRR_14"/>
    <property type="match status" value="1"/>
</dbReference>
<dbReference type="InterPro" id="IPR050647">
    <property type="entry name" value="Plant_LRR-RLKs"/>
</dbReference>
<gene>
    <name evidence="10" type="ORF">LMUR_08529</name>
</gene>
<evidence type="ECO:0000256" key="4">
    <source>
        <dbReference type="ARBA" id="ARBA00022729"/>
    </source>
</evidence>
<dbReference type="SUPFAM" id="SSF52058">
    <property type="entry name" value="L domain-like"/>
    <property type="match status" value="1"/>
</dbReference>
<dbReference type="GO" id="GO:0030246">
    <property type="term" value="F:carbohydrate binding"/>
    <property type="evidence" value="ECO:0007669"/>
    <property type="project" value="UniProtKB-KW"/>
</dbReference>
<dbReference type="InterPro" id="IPR032675">
    <property type="entry name" value="LRR_dom_sf"/>
</dbReference>
<evidence type="ECO:0000256" key="1">
    <source>
        <dbReference type="ARBA" id="ARBA00004167"/>
    </source>
</evidence>
<name>A0A829R4Z2_LISGR</name>
<keyword evidence="2" id="KW-0433">Leucine-rich repeat</keyword>
<evidence type="ECO:0000313" key="11">
    <source>
        <dbReference type="Proteomes" id="UP000019251"/>
    </source>
</evidence>
<evidence type="ECO:0000256" key="3">
    <source>
        <dbReference type="ARBA" id="ARBA00022692"/>
    </source>
</evidence>
<keyword evidence="7" id="KW-0472">Membrane</keyword>
<dbReference type="PANTHER" id="PTHR48056:SF29">
    <property type="entry name" value="RECEPTOR-LIKE PROTEIN KINASE HSL1"/>
    <property type="match status" value="1"/>
</dbReference>
<evidence type="ECO:0000256" key="2">
    <source>
        <dbReference type="ARBA" id="ARBA00022614"/>
    </source>
</evidence>
<dbReference type="GO" id="GO:0033612">
    <property type="term" value="F:receptor serine/threonine kinase binding"/>
    <property type="evidence" value="ECO:0007669"/>
    <property type="project" value="TreeGrafter"/>
</dbReference>
<protein>
    <submittedName>
        <fullName evidence="10">Legume lectin domain-containing protein</fullName>
    </submittedName>
</protein>
<dbReference type="InterPro" id="IPR055414">
    <property type="entry name" value="LRR_R13L4/SHOC2-like"/>
</dbReference>
<evidence type="ECO:0000256" key="5">
    <source>
        <dbReference type="ARBA" id="ARBA00022737"/>
    </source>
</evidence>